<comment type="caution">
    <text evidence="1">The sequence shown here is derived from an EMBL/GenBank/DDBJ whole genome shotgun (WGS) entry which is preliminary data.</text>
</comment>
<gene>
    <name evidence="1" type="ORF">NC998_11455</name>
</gene>
<organism evidence="1 2">
    <name type="scientific">Trichocoleus desertorum GB2-A4</name>
    <dbReference type="NCBI Taxonomy" id="2933944"/>
    <lineage>
        <taxon>Bacteria</taxon>
        <taxon>Bacillati</taxon>
        <taxon>Cyanobacteriota</taxon>
        <taxon>Cyanophyceae</taxon>
        <taxon>Leptolyngbyales</taxon>
        <taxon>Trichocoleusaceae</taxon>
        <taxon>Trichocoleus</taxon>
    </lineage>
</organism>
<protein>
    <submittedName>
        <fullName evidence="1">Uncharacterized protein</fullName>
    </submittedName>
</protein>
<name>A0ABV0J7U9_9CYAN</name>
<proteinExistence type="predicted"/>
<reference evidence="1 2" key="1">
    <citation type="submission" date="2022-04" db="EMBL/GenBank/DDBJ databases">
        <title>Positive selection, recombination, and allopatry shape intraspecific diversity of widespread and dominant cyanobacteria.</title>
        <authorList>
            <person name="Wei J."/>
            <person name="Shu W."/>
            <person name="Hu C."/>
        </authorList>
    </citation>
    <scope>NUCLEOTIDE SEQUENCE [LARGE SCALE GENOMIC DNA]</scope>
    <source>
        <strain evidence="1 2">GB2-A4</strain>
    </source>
</reference>
<evidence type="ECO:0000313" key="1">
    <source>
        <dbReference type="EMBL" id="MEP0817714.1"/>
    </source>
</evidence>
<keyword evidence="2" id="KW-1185">Reference proteome</keyword>
<accession>A0ABV0J7U9</accession>
<dbReference type="RefSeq" id="WP_190436147.1">
    <property type="nucleotide sequence ID" value="NZ_JAMPKM010000005.1"/>
</dbReference>
<dbReference type="Proteomes" id="UP001464891">
    <property type="component" value="Unassembled WGS sequence"/>
</dbReference>
<sequence>MEYWEFLLQKEGDRSWLPLESPDVEILEGRYRVVARSSRANTSVEIRITHQIDDEVSPKRRAQKRFGRTNKDGLMVVFPFTRMKPGLWEIRCVGDLMSDFMGQSWQHMVCLQVLPQEFESETDWDPEWEMQDEETTESSSQSNSAFTTATVADLDQEPTQHQVEPEPEPDALTVEPEVAVQFEPTVEATPEAAPTPNTPEIVNSTHHLTEVTDYSVEQLQYIAERISEAEASLLPEASPDEYQVSAAIANPDHENVPPSAIAVPSETEADSPALGDFAIPATPDPLLETAESASLPLQLVLAEAAYMTSWGQPFTLSGRIELQEPEIATAAIASLPAEVRSGQGELYVGLRDPQSGQILVEVRQPVANPQLPYSFSCTLEIPLSCRTRLLLGEAGFYRSAVTTVDPDSASAESTRSESMDTAIASQSFTLTADVDELLDAIAADLSEAQLLDLPSPATLEAEAEPELEPADSTTDTQPSERAYLNLSFLKVGEQSQDKPPFYIQPSTGSPLPPQIYHSHQSEAAKTPALPVIRGLHPGQGELPAEAGIEADISEIDDSATIVEDMQLEPSLAFIDLDSDLGELDSDLGDVDLAVAEIDTTVTVDLSNDELAETATIPEESEPAVETSSQSLNFQERFWARLNALASDANLSEWLKEDDTDSSSAADLADLAEPLSEADLAPNSATDHNLGLSSDSLAAPQNSEMIVHPTARPPEDQWVAQEIVVEDDPVIATALPAEPTPEVLSPALLDPDALVPNPQLEVQTGELVSGKSVSVRVRMPDLPCRIYVKLWVNDRQTRSLLDGPRWLVDFTPTGLGDLEATTQMTVPFGSLEIQFEAIAIEMATQRESHKVVATRMVVPPDTPTLSYPEWD</sequence>
<dbReference type="EMBL" id="JAMPKM010000005">
    <property type="protein sequence ID" value="MEP0817714.1"/>
    <property type="molecule type" value="Genomic_DNA"/>
</dbReference>
<evidence type="ECO:0000313" key="2">
    <source>
        <dbReference type="Proteomes" id="UP001464891"/>
    </source>
</evidence>